<dbReference type="Proteomes" id="UP000759131">
    <property type="component" value="Unassembled WGS sequence"/>
</dbReference>
<dbReference type="InterPro" id="IPR036179">
    <property type="entry name" value="Ig-like_dom_sf"/>
</dbReference>
<accession>A0A7R9Q6H4</accession>
<dbReference type="PANTHER" id="PTHR23278:SF19">
    <property type="entry name" value="OBSCURIN"/>
    <property type="match status" value="1"/>
</dbReference>
<keyword evidence="3" id="KW-0472">Membrane</keyword>
<dbReference type="SUPFAM" id="SSF49265">
    <property type="entry name" value="Fibronectin type III"/>
    <property type="match status" value="1"/>
</dbReference>
<dbReference type="InterPro" id="IPR007110">
    <property type="entry name" value="Ig-like_dom"/>
</dbReference>
<proteinExistence type="predicted"/>
<evidence type="ECO:0000259" key="4">
    <source>
        <dbReference type="PROSITE" id="PS50835"/>
    </source>
</evidence>
<dbReference type="OrthoDB" id="8825892at2759"/>
<dbReference type="InterPro" id="IPR013783">
    <property type="entry name" value="Ig-like_fold"/>
</dbReference>
<dbReference type="AlphaFoldDB" id="A0A7R9Q6H4"/>
<evidence type="ECO:0000256" key="2">
    <source>
        <dbReference type="SAM" id="MobiDB-lite"/>
    </source>
</evidence>
<dbReference type="InterPro" id="IPR036116">
    <property type="entry name" value="FN3_sf"/>
</dbReference>
<dbReference type="Pfam" id="PF08205">
    <property type="entry name" value="C2-set_2"/>
    <property type="match status" value="1"/>
</dbReference>
<keyword evidence="3" id="KW-1133">Transmembrane helix</keyword>
<protein>
    <recommendedName>
        <fullName evidence="4">Ig-like domain-containing protein</fullName>
    </recommendedName>
</protein>
<evidence type="ECO:0000313" key="5">
    <source>
        <dbReference type="EMBL" id="CAD7633425.1"/>
    </source>
</evidence>
<evidence type="ECO:0000313" key="6">
    <source>
        <dbReference type="Proteomes" id="UP000759131"/>
    </source>
</evidence>
<dbReference type="EMBL" id="OC867307">
    <property type="protein sequence ID" value="CAD7633425.1"/>
    <property type="molecule type" value="Genomic_DNA"/>
</dbReference>
<evidence type="ECO:0000256" key="3">
    <source>
        <dbReference type="SAM" id="Phobius"/>
    </source>
</evidence>
<keyword evidence="1" id="KW-1015">Disulfide bond</keyword>
<dbReference type="PROSITE" id="PS50835">
    <property type="entry name" value="IG_LIKE"/>
    <property type="match status" value="1"/>
</dbReference>
<dbReference type="PANTHER" id="PTHR23278">
    <property type="entry name" value="SIDESTEP PROTEIN"/>
    <property type="match status" value="1"/>
</dbReference>
<keyword evidence="6" id="KW-1185">Reference proteome</keyword>
<gene>
    <name evidence="5" type="ORF">OSB1V03_LOCUS13822</name>
</gene>
<feature type="transmembrane region" description="Helical" evidence="3">
    <location>
        <begin position="350"/>
        <end position="371"/>
    </location>
</feature>
<dbReference type="Gene3D" id="2.60.40.10">
    <property type="entry name" value="Immunoglobulins"/>
    <property type="match status" value="3"/>
</dbReference>
<dbReference type="EMBL" id="CAJPIZ010012732">
    <property type="protein sequence ID" value="CAG2113855.1"/>
    <property type="molecule type" value="Genomic_DNA"/>
</dbReference>
<reference evidence="5" key="1">
    <citation type="submission" date="2020-11" db="EMBL/GenBank/DDBJ databases">
        <authorList>
            <person name="Tran Van P."/>
        </authorList>
    </citation>
    <scope>NUCLEOTIDE SEQUENCE</scope>
</reference>
<name>A0A7R9Q6H4_9ACAR</name>
<dbReference type="InterPro" id="IPR013162">
    <property type="entry name" value="CD80_C2-set"/>
</dbReference>
<evidence type="ECO:0000256" key="1">
    <source>
        <dbReference type="ARBA" id="ARBA00023157"/>
    </source>
</evidence>
<dbReference type="SUPFAM" id="SSF48726">
    <property type="entry name" value="Immunoglobulin"/>
    <property type="match status" value="3"/>
</dbReference>
<keyword evidence="3" id="KW-0812">Transmembrane</keyword>
<feature type="domain" description="Ig-like" evidence="4">
    <location>
        <begin position="1"/>
        <end position="139"/>
    </location>
</feature>
<sequence length="430" mass="46721">MADRQIEVVCEAGGSRPPALVTWWKGSKRLAHTAEEITKNENITVSTVQFTPTVDDNGKILSCRADHSVLPDSALEDSWILDIYFLLGWIDINVNSFITTNTHSNPFSLNQVMRQDSGKYRCVAANAEGEGDSEDIQLKVLYAPVCRADQRTIYGVAKREPIKVPCDVDADPPQVTFRWSFNNSFEVIAVKNFVTSKTRSIATYAPRTKYGYGELYCWARNKIGEQSEPCVFAVIPAGPPQPVRNCLVGNQSTDGLIAKCEAGEDGGLEQTFFLEIYESESGQLQSNWTSAKAPVFEVSGLPIATSFVLVLYAANAKGRSNYVTLTGASAKSPFKDEFTLGALQFGLKPVIYILISVIGSLVIAATVIMIISKVKSIHHNKGCRHNSLSSQGGPKSGGTGDEANAENARRCVQNGNISGAQSKSSIHLLN</sequence>
<feature type="region of interest" description="Disordered" evidence="2">
    <location>
        <begin position="382"/>
        <end position="403"/>
    </location>
</feature>
<organism evidence="5">
    <name type="scientific">Medioppia subpectinata</name>
    <dbReference type="NCBI Taxonomy" id="1979941"/>
    <lineage>
        <taxon>Eukaryota</taxon>
        <taxon>Metazoa</taxon>
        <taxon>Ecdysozoa</taxon>
        <taxon>Arthropoda</taxon>
        <taxon>Chelicerata</taxon>
        <taxon>Arachnida</taxon>
        <taxon>Acari</taxon>
        <taxon>Acariformes</taxon>
        <taxon>Sarcoptiformes</taxon>
        <taxon>Oribatida</taxon>
        <taxon>Brachypylina</taxon>
        <taxon>Oppioidea</taxon>
        <taxon>Oppiidae</taxon>
        <taxon>Medioppia</taxon>
    </lineage>
</organism>